<evidence type="ECO:0000313" key="3">
    <source>
        <dbReference type="Proteomes" id="UP000032180"/>
    </source>
</evidence>
<reference evidence="2" key="3">
    <citation type="submission" date="2015-04" db="UniProtKB">
        <authorList>
            <consortium name="EnsemblPlants"/>
        </authorList>
    </citation>
    <scope>IDENTIFICATION</scope>
</reference>
<dbReference type="Proteomes" id="UP000032180">
    <property type="component" value="Chromosome 5"/>
</dbReference>
<evidence type="ECO:0000313" key="2">
    <source>
        <dbReference type="EnsemblPlants" id="LPERR05G06070.1"/>
    </source>
</evidence>
<accession>A0A0D9WDY0</accession>
<evidence type="ECO:0000256" key="1">
    <source>
        <dbReference type="SAM" id="MobiDB-lite"/>
    </source>
</evidence>
<reference evidence="3" key="2">
    <citation type="submission" date="2013-12" db="EMBL/GenBank/DDBJ databases">
        <authorList>
            <person name="Yu Y."/>
            <person name="Lee S."/>
            <person name="de Baynast K."/>
            <person name="Wissotski M."/>
            <person name="Liu L."/>
            <person name="Talag J."/>
            <person name="Goicoechea J."/>
            <person name="Angelova A."/>
            <person name="Jetty R."/>
            <person name="Kudrna D."/>
            <person name="Golser W."/>
            <person name="Rivera L."/>
            <person name="Zhang J."/>
            <person name="Wing R."/>
        </authorList>
    </citation>
    <scope>NUCLEOTIDE SEQUENCE</scope>
</reference>
<proteinExistence type="predicted"/>
<organism evidence="2 3">
    <name type="scientific">Leersia perrieri</name>
    <dbReference type="NCBI Taxonomy" id="77586"/>
    <lineage>
        <taxon>Eukaryota</taxon>
        <taxon>Viridiplantae</taxon>
        <taxon>Streptophyta</taxon>
        <taxon>Embryophyta</taxon>
        <taxon>Tracheophyta</taxon>
        <taxon>Spermatophyta</taxon>
        <taxon>Magnoliopsida</taxon>
        <taxon>Liliopsida</taxon>
        <taxon>Poales</taxon>
        <taxon>Poaceae</taxon>
        <taxon>BOP clade</taxon>
        <taxon>Oryzoideae</taxon>
        <taxon>Oryzeae</taxon>
        <taxon>Oryzinae</taxon>
        <taxon>Leersia</taxon>
    </lineage>
</organism>
<sequence>MNGEIFRSRPRPRVGRNDSGGSGEGLRAGEGHGHDEAQQTAATVRRSRRRRRLHGSAGMGAGRDPGPFPGEEARGKIATGLLACTYDWKPNPRDNPGLIRTVSRGTNPRLARLNMDLQVTGVEIVQFQQNDYQTKMSRITFAAFYKILTT</sequence>
<dbReference type="EnsemblPlants" id="LPERR05G06070.1">
    <property type="protein sequence ID" value="LPERR05G06070.1"/>
    <property type="gene ID" value="LPERR05G06070"/>
</dbReference>
<feature type="compositionally biased region" description="Basic residues" evidence="1">
    <location>
        <begin position="45"/>
        <end position="54"/>
    </location>
</feature>
<feature type="compositionally biased region" description="Basic and acidic residues" evidence="1">
    <location>
        <begin position="27"/>
        <end position="37"/>
    </location>
</feature>
<name>A0A0D9WDY0_9ORYZ</name>
<protein>
    <submittedName>
        <fullName evidence="2">Uncharacterized protein</fullName>
    </submittedName>
</protein>
<feature type="region of interest" description="Disordered" evidence="1">
    <location>
        <begin position="1"/>
        <end position="74"/>
    </location>
</feature>
<keyword evidence="3" id="KW-1185">Reference proteome</keyword>
<dbReference type="HOGENOM" id="CLU_1743157_0_0_1"/>
<dbReference type="AlphaFoldDB" id="A0A0D9WDY0"/>
<dbReference type="Gramene" id="LPERR05G06070.1">
    <property type="protein sequence ID" value="LPERR05G06070.1"/>
    <property type="gene ID" value="LPERR05G06070"/>
</dbReference>
<reference evidence="2 3" key="1">
    <citation type="submission" date="2012-08" db="EMBL/GenBank/DDBJ databases">
        <title>Oryza genome evolution.</title>
        <authorList>
            <person name="Wing R.A."/>
        </authorList>
    </citation>
    <scope>NUCLEOTIDE SEQUENCE</scope>
</reference>